<feature type="domain" description="PpiC" evidence="2">
    <location>
        <begin position="180"/>
        <end position="285"/>
    </location>
</feature>
<dbReference type="SUPFAM" id="SSF109998">
    <property type="entry name" value="Triger factor/SurA peptide-binding domain-like"/>
    <property type="match status" value="1"/>
</dbReference>
<proteinExistence type="predicted"/>
<dbReference type="AlphaFoldDB" id="W5SMG4"/>
<dbReference type="EMBL" id="CP005829">
    <property type="protein sequence ID" value="AHH08070.1"/>
    <property type="molecule type" value="Genomic_DNA"/>
</dbReference>
<accession>W5SMG4</accession>
<dbReference type="Gene3D" id="3.10.50.40">
    <property type="match status" value="1"/>
</dbReference>
<evidence type="ECO:0000313" key="3">
    <source>
        <dbReference type="EMBL" id="AHH08070.1"/>
    </source>
</evidence>
<evidence type="ECO:0000256" key="1">
    <source>
        <dbReference type="PROSITE-ProRule" id="PRU00278"/>
    </source>
</evidence>
<dbReference type="eggNOG" id="COG0760">
    <property type="taxonomic scope" value="Bacteria"/>
</dbReference>
<reference evidence="3 5" key="1">
    <citation type="submission" date="2013-04" db="EMBL/GenBank/DDBJ databases">
        <title>Comparative Genomics of Relapsing Fever Spirochetes.</title>
        <authorList>
            <person name="Schwan T.G."/>
            <person name="Raffel S.J."/>
            <person name="Porcella S.F."/>
            <person name="Martens C.A."/>
            <person name="Bruno D.P."/>
            <person name="Rickefs S.M."/>
            <person name="Barbian K.B."/>
        </authorList>
    </citation>
    <scope>NUCLEOTIDE SEQUENCE [LARGE SCALE GENOMIC DNA]</scope>
    <source>
        <strain evidence="3 5">BA2</strain>
        <plasmid evidence="4">unnamed</plasmid>
    </source>
</reference>
<dbReference type="PROSITE" id="PS50198">
    <property type="entry name" value="PPIC_PPIASE_2"/>
    <property type="match status" value="1"/>
</dbReference>
<dbReference type="InterPro" id="IPR050245">
    <property type="entry name" value="PrsA_foldase"/>
</dbReference>
<gene>
    <name evidence="3" type="ORF">BAN_0104300</name>
    <name evidence="4" type="ORF">BAN_0104301</name>
</gene>
<keyword evidence="1" id="KW-0697">Rotamase</keyword>
<evidence type="ECO:0000313" key="5">
    <source>
        <dbReference type="Proteomes" id="UP000019262"/>
    </source>
</evidence>
<protein>
    <submittedName>
        <fullName evidence="3">Basic membrane protein</fullName>
    </submittedName>
</protein>
<dbReference type="InterPro" id="IPR000297">
    <property type="entry name" value="PPIase_PpiC"/>
</dbReference>
<dbReference type="InterPro" id="IPR027304">
    <property type="entry name" value="Trigger_fact/SurA_dom_sf"/>
</dbReference>
<evidence type="ECO:0000313" key="4">
    <source>
        <dbReference type="EMBL" id="AHH08923.1"/>
    </source>
</evidence>
<evidence type="ECO:0000259" key="2">
    <source>
        <dbReference type="PROSITE" id="PS50198"/>
    </source>
</evidence>
<organism evidence="3 5">
    <name type="scientific">Borrelia anserina BA2</name>
    <dbReference type="NCBI Taxonomy" id="1313293"/>
    <lineage>
        <taxon>Bacteria</taxon>
        <taxon>Pseudomonadati</taxon>
        <taxon>Spirochaetota</taxon>
        <taxon>Spirochaetia</taxon>
        <taxon>Spirochaetales</taxon>
        <taxon>Borreliaceae</taxon>
        <taxon>Borrelia</taxon>
    </lineage>
</organism>
<dbReference type="PATRIC" id="fig|1313293.3.peg.107"/>
<dbReference type="Pfam" id="PF13624">
    <property type="entry name" value="SurA_N_3"/>
    <property type="match status" value="1"/>
</dbReference>
<dbReference type="PANTHER" id="PTHR47245">
    <property type="entry name" value="PEPTIDYLPROLYL ISOMERASE"/>
    <property type="match status" value="1"/>
</dbReference>
<keyword evidence="1" id="KW-0413">Isomerase</keyword>
<sequence>MVWFMIDIKVIFMGKFLYVLLFFVVGITSFAQNTPIAIINLHSNAIITKKEFDSRVDTLKKTRGKDLIDAEKKQVLQILIADVLFGQEALKQGIKVENEEVMQTIRAQFGLANLTDEQIKQMIESQGTNWNELLSSMKRSLSAQKLILKEAQPKFSEIKTPTEKEVIEYYEANKTSFVNPDIARISHVFFSSKDKKRSEVLAKAKDIVKQIKSKKLTFEEAVRKYSDDEGSKVKNGDLGFLARGDQNAQKVLGLDFIKEVFLLNKGDISQPISSKEGFHIVKVTETYSQRFLSIQDKISPNVNMTVKDAIKNNMINIQQQQIIAKIQQEIYDKLSKSASIQILDSKLK</sequence>
<dbReference type="Proteomes" id="UP000019262">
    <property type="component" value="Chromosome"/>
</dbReference>
<keyword evidence="4" id="KW-0614">Plasmid</keyword>
<dbReference type="Gene3D" id="1.10.4030.10">
    <property type="entry name" value="Porin chaperone SurA, peptide-binding domain"/>
    <property type="match status" value="1"/>
</dbReference>
<dbReference type="EMBL" id="CP005830">
    <property type="protein sequence ID" value="AHH08923.1"/>
    <property type="molecule type" value="Genomic_DNA"/>
</dbReference>
<dbReference type="Pfam" id="PF00639">
    <property type="entry name" value="Rotamase"/>
    <property type="match status" value="1"/>
</dbReference>
<dbReference type="PANTHER" id="PTHR47245:SF2">
    <property type="entry name" value="PEPTIDYL-PROLYL CIS-TRANS ISOMERASE HP_0175-RELATED"/>
    <property type="match status" value="1"/>
</dbReference>
<dbReference type="HOGENOM" id="CLU_034646_2_0_12"/>
<dbReference type="InterPro" id="IPR046357">
    <property type="entry name" value="PPIase_dom_sf"/>
</dbReference>
<dbReference type="GO" id="GO:0003755">
    <property type="term" value="F:peptidyl-prolyl cis-trans isomerase activity"/>
    <property type="evidence" value="ECO:0007669"/>
    <property type="project" value="UniProtKB-KW"/>
</dbReference>
<geneLocation type="plasmid" evidence="4">
    <name>unnamed</name>
</geneLocation>
<dbReference type="SUPFAM" id="SSF54534">
    <property type="entry name" value="FKBP-like"/>
    <property type="match status" value="1"/>
</dbReference>
<name>W5SMG4_BORAN</name>